<reference evidence="1 2" key="1">
    <citation type="journal article" date="2016" name="Genome Announc.">
        <title>Complete Genome Sequence of Bacillus megaterium Bacteriophage Eldridge.</title>
        <authorList>
            <person name="Reveille A.M."/>
            <person name="Eldridge K.A."/>
            <person name="Temple L.M."/>
        </authorList>
    </citation>
    <scope>NUCLEOTIDE SEQUENCE [LARGE SCALE GENOMIC DNA]</scope>
</reference>
<proteinExistence type="predicted"/>
<gene>
    <name evidence="1" type="ORF">Eldridge_0176</name>
</gene>
<protein>
    <submittedName>
        <fullName evidence="1">Uncharacterized protein</fullName>
    </submittedName>
</protein>
<evidence type="ECO:0000313" key="2">
    <source>
        <dbReference type="Proteomes" id="UP000204502"/>
    </source>
</evidence>
<dbReference type="KEGG" id="vg:28801835"/>
<sequence>MRLNTQTFKIGNEVHCAYCGKKAEEDWSWHNHRPDEQYLFCDCEDAKKEISFHENVAKIKRKAETEISELKRTLPKPNQEMVNEQQYKFELANLKKKYKIE</sequence>
<organism evidence="1 2">
    <name type="scientific">Bacillus phage Eldridge</name>
    <dbReference type="NCBI Taxonomy" id="1776293"/>
    <lineage>
        <taxon>Viruses</taxon>
        <taxon>Duplodnaviria</taxon>
        <taxon>Heunggongvirae</taxon>
        <taxon>Uroviricota</taxon>
        <taxon>Caudoviricetes</taxon>
        <taxon>Herelleviridae</taxon>
        <taxon>Bastillevirinae</taxon>
        <taxon>Eldridgevirus</taxon>
        <taxon>Eldridgevirus eldridge</taxon>
    </lineage>
</organism>
<dbReference type="GeneID" id="28801835"/>
<evidence type="ECO:0000313" key="1">
    <source>
        <dbReference type="EMBL" id="AMB18756.1"/>
    </source>
</evidence>
<dbReference type="EMBL" id="KU253712">
    <property type="protein sequence ID" value="AMB18756.1"/>
    <property type="molecule type" value="Genomic_DNA"/>
</dbReference>
<dbReference type="Proteomes" id="UP000204502">
    <property type="component" value="Segment"/>
</dbReference>
<name>A0A109QMG5_9CAUD</name>
<dbReference type="RefSeq" id="YP_009274880.1">
    <property type="nucleotide sequence ID" value="NC_030920.1"/>
</dbReference>
<accession>A0A109QMG5</accession>
<keyword evidence="2" id="KW-1185">Reference proteome</keyword>